<protein>
    <recommendedName>
        <fullName evidence="1">N-acetyltransferase domain-containing protein</fullName>
    </recommendedName>
</protein>
<gene>
    <name evidence="2" type="ORF">A2160_02535</name>
</gene>
<dbReference type="InterPro" id="IPR000182">
    <property type="entry name" value="GNAT_dom"/>
</dbReference>
<dbReference type="PANTHER" id="PTHR43415:SF3">
    <property type="entry name" value="GNAT-FAMILY ACETYLTRANSFERASE"/>
    <property type="match status" value="1"/>
</dbReference>
<proteinExistence type="predicted"/>
<dbReference type="EMBL" id="MEZK01000010">
    <property type="protein sequence ID" value="OGD63338.1"/>
    <property type="molecule type" value="Genomic_DNA"/>
</dbReference>
<reference evidence="2 3" key="1">
    <citation type="journal article" date="2016" name="Nat. Commun.">
        <title>Thousands of microbial genomes shed light on interconnected biogeochemical processes in an aquifer system.</title>
        <authorList>
            <person name="Anantharaman K."/>
            <person name="Brown C.T."/>
            <person name="Hug L.A."/>
            <person name="Sharon I."/>
            <person name="Castelle C.J."/>
            <person name="Probst A.J."/>
            <person name="Thomas B.C."/>
            <person name="Singh A."/>
            <person name="Wilkins M.J."/>
            <person name="Karaoz U."/>
            <person name="Brodie E.L."/>
            <person name="Williams K.H."/>
            <person name="Hubbard S.S."/>
            <person name="Banfield J.F."/>
        </authorList>
    </citation>
    <scope>NUCLEOTIDE SEQUENCE [LARGE SCALE GENOMIC DNA]</scope>
</reference>
<evidence type="ECO:0000259" key="1">
    <source>
        <dbReference type="PROSITE" id="PS51186"/>
    </source>
</evidence>
<sequence length="188" mass="22341">MKRQKWQQKLKAIEALIKAPLGYRLELINSSHTPFIIKWRNDSSINRFFFSQEKLTIKKQENFLKNYFSKDRIDFILTYQKEDLPIGSFSIKNVHTFPELGQLIGEKRFRGKGLAKKVTLALIDIAYDYLGLDSLWARIQKRNRINIHLHQKLGFLTVGEESFDNIDYLIMRLKKEDWLRFSSESKLK</sequence>
<dbReference type="GO" id="GO:0016747">
    <property type="term" value="F:acyltransferase activity, transferring groups other than amino-acyl groups"/>
    <property type="evidence" value="ECO:0007669"/>
    <property type="project" value="InterPro"/>
</dbReference>
<dbReference type="InterPro" id="IPR016181">
    <property type="entry name" value="Acyl_CoA_acyltransferase"/>
</dbReference>
<evidence type="ECO:0000313" key="3">
    <source>
        <dbReference type="Proteomes" id="UP000177006"/>
    </source>
</evidence>
<feature type="domain" description="N-acetyltransferase" evidence="1">
    <location>
        <begin position="23"/>
        <end position="176"/>
    </location>
</feature>
<dbReference type="Pfam" id="PF13302">
    <property type="entry name" value="Acetyltransf_3"/>
    <property type="match status" value="1"/>
</dbReference>
<name>A0A1F5E7J1_9BACT</name>
<dbReference type="Proteomes" id="UP000177006">
    <property type="component" value="Unassembled WGS sequence"/>
</dbReference>
<dbReference type="SUPFAM" id="SSF55729">
    <property type="entry name" value="Acyl-CoA N-acyltransferases (Nat)"/>
    <property type="match status" value="1"/>
</dbReference>
<dbReference type="AlphaFoldDB" id="A0A1F5E7J1"/>
<dbReference type="PANTHER" id="PTHR43415">
    <property type="entry name" value="SPERMIDINE N(1)-ACETYLTRANSFERASE"/>
    <property type="match status" value="1"/>
</dbReference>
<organism evidence="2 3">
    <name type="scientific">Candidatus Beckwithbacteria bacterium RBG_13_42_9</name>
    <dbReference type="NCBI Taxonomy" id="1797457"/>
    <lineage>
        <taxon>Bacteria</taxon>
        <taxon>Candidatus Beckwithiibacteriota</taxon>
    </lineage>
</organism>
<comment type="caution">
    <text evidence="2">The sequence shown here is derived from an EMBL/GenBank/DDBJ whole genome shotgun (WGS) entry which is preliminary data.</text>
</comment>
<dbReference type="PROSITE" id="PS51186">
    <property type="entry name" value="GNAT"/>
    <property type="match status" value="1"/>
</dbReference>
<accession>A0A1F5E7J1</accession>
<dbReference type="Gene3D" id="3.40.630.30">
    <property type="match status" value="1"/>
</dbReference>
<dbReference type="STRING" id="1797457.A2160_02535"/>
<evidence type="ECO:0000313" key="2">
    <source>
        <dbReference type="EMBL" id="OGD63338.1"/>
    </source>
</evidence>